<dbReference type="EMBL" id="JAFBEI010000031">
    <property type="protein sequence ID" value="MBM7636668.1"/>
    <property type="molecule type" value="Genomic_DNA"/>
</dbReference>
<evidence type="ECO:0000313" key="5">
    <source>
        <dbReference type="EMBL" id="MBM7636668.1"/>
    </source>
</evidence>
<keyword evidence="6" id="KW-1185">Reference proteome</keyword>
<evidence type="ECO:0000256" key="2">
    <source>
        <dbReference type="ARBA" id="ARBA00023002"/>
    </source>
</evidence>
<dbReference type="PRINTS" id="PR00081">
    <property type="entry name" value="GDHRDH"/>
</dbReference>
<dbReference type="InterPro" id="IPR002347">
    <property type="entry name" value="SDR_fam"/>
</dbReference>
<sequence length="245" mass="26493">MTKSYAVVTGASSGIGREAAKALAKRGHHLILVARREAALLSLKEDILAQEPDLDIILRPTDLSQADQVDTLYDFISDYDLDMLLNIAGLGQSGAIVETDLVSYEQLLAVNVHATMTLSSRFAKDYAQKSAQLINVSSAVGYVIAKDNVIYSASKFFINAFTQGLANEMADSPLQVKIFAPALTATDFIEDMGTGDLSPFIKPVNEVVAYLLQLIDSSAKIGLVNEENTFVLTDKLLPELNSFGE</sequence>
<evidence type="ECO:0000313" key="6">
    <source>
        <dbReference type="Proteomes" id="UP000809081"/>
    </source>
</evidence>
<reference evidence="5 6" key="1">
    <citation type="submission" date="2021-01" db="EMBL/GenBank/DDBJ databases">
        <title>Genomic Encyclopedia of Type Strains, Phase IV (KMG-IV): sequencing the most valuable type-strain genomes for metagenomic binning, comparative biology and taxonomic classification.</title>
        <authorList>
            <person name="Goeker M."/>
        </authorList>
    </citation>
    <scope>NUCLEOTIDE SEQUENCE [LARGE SCALE GENOMIC DNA]</scope>
    <source>
        <strain evidence="5 6">DSM 27513</strain>
    </source>
</reference>
<organism evidence="5 6">
    <name type="scientific">Streptococcus saliviloxodontae</name>
    <dbReference type="NCBI Taxonomy" id="1349416"/>
    <lineage>
        <taxon>Bacteria</taxon>
        <taxon>Bacillati</taxon>
        <taxon>Bacillota</taxon>
        <taxon>Bacilli</taxon>
        <taxon>Lactobacillales</taxon>
        <taxon>Streptococcaceae</taxon>
        <taxon>Streptococcus</taxon>
    </lineage>
</organism>
<evidence type="ECO:0000256" key="3">
    <source>
        <dbReference type="RuleBase" id="RU000363"/>
    </source>
</evidence>
<dbReference type="RefSeq" id="WP_205017537.1">
    <property type="nucleotide sequence ID" value="NZ_JAFBEI010000031.1"/>
</dbReference>
<accession>A0ABS2PMK5</accession>
<dbReference type="PRINTS" id="PR00080">
    <property type="entry name" value="SDRFAMILY"/>
</dbReference>
<dbReference type="Gene3D" id="3.40.50.720">
    <property type="entry name" value="NAD(P)-binding Rossmann-like Domain"/>
    <property type="match status" value="1"/>
</dbReference>
<evidence type="ECO:0000259" key="4">
    <source>
        <dbReference type="SMART" id="SM00822"/>
    </source>
</evidence>
<dbReference type="Pfam" id="PF00106">
    <property type="entry name" value="adh_short"/>
    <property type="match status" value="1"/>
</dbReference>
<dbReference type="PROSITE" id="PS00061">
    <property type="entry name" value="ADH_SHORT"/>
    <property type="match status" value="1"/>
</dbReference>
<keyword evidence="2" id="KW-0560">Oxidoreductase</keyword>
<protein>
    <submittedName>
        <fullName evidence="5">Short-subunit dehydrogenase</fullName>
    </submittedName>
</protein>
<dbReference type="InterPro" id="IPR020904">
    <property type="entry name" value="Sc_DH/Rdtase_CS"/>
</dbReference>
<dbReference type="SUPFAM" id="SSF51735">
    <property type="entry name" value="NAD(P)-binding Rossmann-fold domains"/>
    <property type="match status" value="1"/>
</dbReference>
<dbReference type="Proteomes" id="UP000809081">
    <property type="component" value="Unassembled WGS sequence"/>
</dbReference>
<comment type="caution">
    <text evidence="5">The sequence shown here is derived from an EMBL/GenBank/DDBJ whole genome shotgun (WGS) entry which is preliminary data.</text>
</comment>
<proteinExistence type="inferred from homology"/>
<dbReference type="CDD" id="cd05233">
    <property type="entry name" value="SDR_c"/>
    <property type="match status" value="1"/>
</dbReference>
<gene>
    <name evidence="5" type="ORF">JOC31_001492</name>
</gene>
<dbReference type="PANTHER" id="PTHR44196:SF2">
    <property type="entry name" value="SHORT-CHAIN DEHYDROGENASE-RELATED"/>
    <property type="match status" value="1"/>
</dbReference>
<comment type="similarity">
    <text evidence="1 3">Belongs to the short-chain dehydrogenases/reductases (SDR) family.</text>
</comment>
<feature type="domain" description="Ketoreductase" evidence="4">
    <location>
        <begin position="4"/>
        <end position="192"/>
    </location>
</feature>
<evidence type="ECO:0000256" key="1">
    <source>
        <dbReference type="ARBA" id="ARBA00006484"/>
    </source>
</evidence>
<dbReference type="SMART" id="SM00822">
    <property type="entry name" value="PKS_KR"/>
    <property type="match status" value="1"/>
</dbReference>
<name>A0ABS2PMK5_9STRE</name>
<dbReference type="InterPro" id="IPR036291">
    <property type="entry name" value="NAD(P)-bd_dom_sf"/>
</dbReference>
<dbReference type="PANTHER" id="PTHR44196">
    <property type="entry name" value="DEHYDROGENASE/REDUCTASE SDR FAMILY MEMBER 7B"/>
    <property type="match status" value="1"/>
</dbReference>
<dbReference type="InterPro" id="IPR057326">
    <property type="entry name" value="KR_dom"/>
</dbReference>